<protein>
    <submittedName>
        <fullName evidence="1">6546_t:CDS:1</fullName>
    </submittedName>
</protein>
<name>A0A9N8VVS9_9GLOM</name>
<organism evidence="1 2">
    <name type="scientific">Ambispora gerdemannii</name>
    <dbReference type="NCBI Taxonomy" id="144530"/>
    <lineage>
        <taxon>Eukaryota</taxon>
        <taxon>Fungi</taxon>
        <taxon>Fungi incertae sedis</taxon>
        <taxon>Mucoromycota</taxon>
        <taxon>Glomeromycotina</taxon>
        <taxon>Glomeromycetes</taxon>
        <taxon>Archaeosporales</taxon>
        <taxon>Ambisporaceae</taxon>
        <taxon>Ambispora</taxon>
    </lineage>
</organism>
<dbReference type="Proteomes" id="UP000789831">
    <property type="component" value="Unassembled WGS sequence"/>
</dbReference>
<reference evidence="1" key="1">
    <citation type="submission" date="2021-06" db="EMBL/GenBank/DDBJ databases">
        <authorList>
            <person name="Kallberg Y."/>
            <person name="Tangrot J."/>
            <person name="Rosling A."/>
        </authorList>
    </citation>
    <scope>NUCLEOTIDE SEQUENCE</scope>
    <source>
        <strain evidence="1">MT106</strain>
    </source>
</reference>
<proteinExistence type="predicted"/>
<evidence type="ECO:0000313" key="1">
    <source>
        <dbReference type="EMBL" id="CAG8464243.1"/>
    </source>
</evidence>
<dbReference type="EMBL" id="CAJVPL010000200">
    <property type="protein sequence ID" value="CAG8464243.1"/>
    <property type="molecule type" value="Genomic_DNA"/>
</dbReference>
<keyword evidence="2" id="KW-1185">Reference proteome</keyword>
<dbReference type="Gene3D" id="3.80.10.10">
    <property type="entry name" value="Ribonuclease Inhibitor"/>
    <property type="match status" value="1"/>
</dbReference>
<evidence type="ECO:0000313" key="2">
    <source>
        <dbReference type="Proteomes" id="UP000789831"/>
    </source>
</evidence>
<dbReference type="AlphaFoldDB" id="A0A9N8VVS9"/>
<dbReference type="InterPro" id="IPR032675">
    <property type="entry name" value="LRR_dom_sf"/>
</dbReference>
<gene>
    <name evidence="1" type="ORF">AGERDE_LOCUS2412</name>
</gene>
<comment type="caution">
    <text evidence="1">The sequence shown here is derived from an EMBL/GenBank/DDBJ whole genome shotgun (WGS) entry which is preliminary data.</text>
</comment>
<sequence>MNSLLPPETLYEIFKHISHDTSTLFKCLLIDRTFCRFAIPYLWRQPFKRPLKEQKFDHSLVETIILSLNDNHRESVLNLLSSSKTTNLTATTLSHSREVLFKYNTFITELDTWYLALTIARWHSQISTRSGRFISSHIKDPHVMAIINKLGRALISSSPNLVSLLMNSPKNTQISLNFLRKNDLLSNNFDSIKKIKDYDYRPSKVFPFGIQNSSLKNLSSIDLEFRRKVNYTVSINHFLQLIQQQTQLQTLIIRNYSMVYAKQPLYDAFFTQRETLTRLEFHRCDFNAIFDIEKLEIEKLQNFKQLNALVVYNCRHLPHLPNYQYDRPQNYDDASSYSGLKLEKFFLSSSKTNSTRSYLLPFFEFISIGHLREIVLPKSCSIGEYEIILPCASNLVKLSIHIDLIREDPAFQLISLCTFLKDLSLYHSSYSDKKINDEFLLKFKRTLSSTSLLMSINLGFKLLGSQLEALLFDFQLPYLYKIGLPNAPVAREKILELITIVATYARAKNRCLQLGIGTDRFKNEIKDRIKKTGNFVEIVDSLSWFDNYGENNDAEF</sequence>
<dbReference type="OrthoDB" id="2324565at2759"/>
<accession>A0A9N8VVS9</accession>